<gene>
    <name evidence="12" type="ORF">TanjilG_12309</name>
</gene>
<dbReference type="InterPro" id="IPR004326">
    <property type="entry name" value="Mlo"/>
</dbReference>
<dbReference type="AlphaFoldDB" id="A0A4P1QY36"/>
<dbReference type="EC" id="5.2.1.8" evidence="8"/>
<organism evidence="12 13">
    <name type="scientific">Lupinus angustifolius</name>
    <name type="common">Narrow-leaved blue lupine</name>
    <dbReference type="NCBI Taxonomy" id="3871"/>
    <lineage>
        <taxon>Eukaryota</taxon>
        <taxon>Viridiplantae</taxon>
        <taxon>Streptophyta</taxon>
        <taxon>Embryophyta</taxon>
        <taxon>Tracheophyta</taxon>
        <taxon>Spermatophyta</taxon>
        <taxon>Magnoliopsida</taxon>
        <taxon>eudicotyledons</taxon>
        <taxon>Gunneridae</taxon>
        <taxon>Pentapetalae</taxon>
        <taxon>rosids</taxon>
        <taxon>fabids</taxon>
        <taxon>Fabales</taxon>
        <taxon>Fabaceae</taxon>
        <taxon>Papilionoideae</taxon>
        <taxon>50 kb inversion clade</taxon>
        <taxon>genistoids sensu lato</taxon>
        <taxon>core genistoids</taxon>
        <taxon>Genisteae</taxon>
        <taxon>Lupinus</taxon>
    </lineage>
</organism>
<protein>
    <recommendedName>
        <fullName evidence="8">peptidylprolyl isomerase</fullName>
        <ecNumber evidence="8">5.2.1.8</ecNumber>
    </recommendedName>
</protein>
<evidence type="ECO:0000256" key="9">
    <source>
        <dbReference type="SAM" id="MobiDB-lite"/>
    </source>
</evidence>
<evidence type="ECO:0000259" key="11">
    <source>
        <dbReference type="PROSITE" id="PS50059"/>
    </source>
</evidence>
<dbReference type="GO" id="GO:0003755">
    <property type="term" value="F:peptidyl-prolyl cis-trans isomerase activity"/>
    <property type="evidence" value="ECO:0007669"/>
    <property type="project" value="UniProtKB-KW"/>
</dbReference>
<accession>A0A4P1QY36</accession>
<evidence type="ECO:0000256" key="8">
    <source>
        <dbReference type="PROSITE-ProRule" id="PRU00277"/>
    </source>
</evidence>
<feature type="transmembrane region" description="Helical" evidence="10">
    <location>
        <begin position="380"/>
        <end position="404"/>
    </location>
</feature>
<dbReference type="GO" id="GO:0006952">
    <property type="term" value="P:defense response"/>
    <property type="evidence" value="ECO:0007669"/>
    <property type="project" value="UniProtKB-KW"/>
</dbReference>
<evidence type="ECO:0000256" key="1">
    <source>
        <dbReference type="ARBA" id="ARBA00004141"/>
    </source>
</evidence>
<keyword evidence="13" id="KW-1185">Reference proteome</keyword>
<feature type="transmembrane region" description="Helical" evidence="10">
    <location>
        <begin position="31"/>
        <end position="52"/>
    </location>
</feature>
<dbReference type="GO" id="GO:0016020">
    <property type="term" value="C:membrane"/>
    <property type="evidence" value="ECO:0007669"/>
    <property type="project" value="UniProtKB-SubCell"/>
</dbReference>
<evidence type="ECO:0000256" key="4">
    <source>
        <dbReference type="ARBA" id="ARBA00022821"/>
    </source>
</evidence>
<feature type="transmembrane region" description="Helical" evidence="10">
    <location>
        <begin position="174"/>
        <end position="195"/>
    </location>
</feature>
<keyword evidence="8" id="KW-0413">Isomerase</keyword>
<keyword evidence="3 10" id="KW-0812">Transmembrane</keyword>
<evidence type="ECO:0000256" key="10">
    <source>
        <dbReference type="SAM" id="Phobius"/>
    </source>
</evidence>
<comment type="catalytic activity">
    <reaction evidence="8">
        <text>[protein]-peptidylproline (omega=180) = [protein]-peptidylproline (omega=0)</text>
        <dbReference type="Rhea" id="RHEA:16237"/>
        <dbReference type="Rhea" id="RHEA-COMP:10747"/>
        <dbReference type="Rhea" id="RHEA-COMP:10748"/>
        <dbReference type="ChEBI" id="CHEBI:83833"/>
        <dbReference type="ChEBI" id="CHEBI:83834"/>
        <dbReference type="EC" id="5.2.1.8"/>
    </reaction>
</comment>
<dbReference type="PANTHER" id="PTHR31942">
    <property type="entry name" value="MLO-LIKE PROTEIN 1"/>
    <property type="match status" value="1"/>
</dbReference>
<keyword evidence="8" id="KW-0697">Rotamase</keyword>
<reference evidence="12 13" key="1">
    <citation type="journal article" date="2017" name="Plant Biotechnol. J.">
        <title>A comprehensive draft genome sequence for lupin (Lupinus angustifolius), an emerging health food: insights into plant-microbe interactions and legume evolution.</title>
        <authorList>
            <person name="Hane J.K."/>
            <person name="Ming Y."/>
            <person name="Kamphuis L.G."/>
            <person name="Nelson M.N."/>
            <person name="Garg G."/>
            <person name="Atkins C.A."/>
            <person name="Bayer P.E."/>
            <person name="Bravo A."/>
            <person name="Bringans S."/>
            <person name="Cannon S."/>
            <person name="Edwards D."/>
            <person name="Foley R."/>
            <person name="Gao L.L."/>
            <person name="Harrison M.J."/>
            <person name="Huang W."/>
            <person name="Hurgobin B."/>
            <person name="Li S."/>
            <person name="Liu C.W."/>
            <person name="McGrath A."/>
            <person name="Morahan G."/>
            <person name="Murray J."/>
            <person name="Weller J."/>
            <person name="Jian J."/>
            <person name="Singh K.B."/>
        </authorList>
    </citation>
    <scope>NUCLEOTIDE SEQUENCE [LARGE SCALE GENOMIC DNA]</scope>
    <source>
        <strain evidence="13">cv. Tanjil</strain>
        <tissue evidence="12">Whole plant</tissue>
    </source>
</reference>
<dbReference type="FunFam" id="3.10.50.40:FF:000036">
    <property type="entry name" value="Peptidylprolyl isomerase"/>
    <property type="match status" value="1"/>
</dbReference>
<sequence>MAGGGGGGGGGGGEGGHGHTDNRTLEETPTWSVAMVCAVIVIISISLEKFIHKFAKVFEAKKKLALLEALEKIKAELMVLGFISLLLTFGQSYISKVCVPQYYANQMLPCSRKKSHGPPEEGHDTGGGGGENEAAEHRRRLLSYERRFLAGGGGFVECKLGSEPLISVGGLHQLHIFIFFLAVFHVIYSAITMTLGRAKIRAWKQWEQSHLVDEDALNDPRRFRLTHETSFVRDHSSFWTKTPVSFYFVCFFRQFIRSVRRADYLTMRHGFVSVHLAPGSKFDFQKYIKRSLEDDFKVVVGISPILWASVVLFLLVNVNEWHASFGLSFLPLAVVLSVGTKLQAIITRMALDIKERHAVVQGIPLVQVSDKYFWFQWPQLVLYLIHYVLFQNAFELTFFCWTWYEFGLNSCFYENKKLMYFRVAVGVGAQIVCSYVTLPLYALVTQMGSTMKKSIFDDQTSRALKKWHKNALKKANSKGRDKWSDHHYSISNSNSNLNPNSNPRVSISRRSTLLLISSSPFNGAVWLSPPPPAEAIRERRKNKNIPIDDYITTPDGLKYYDLKEGKGQVAENGSTVQVHFECLYRGVTAISTRESKLLAGNRSISQPYEFTVGAQPGKERKRDFVDNPNGLFSAQASPKPPPAMYSIVEGMRVGGKRTVIVPPEKGYGQRGMNEIPPGATFELNVELLEVVAT</sequence>
<comment type="subcellular location">
    <subcellularLocation>
        <location evidence="1">Membrane</location>
        <topology evidence="1">Multi-pass membrane protein</topology>
    </subcellularLocation>
</comment>
<dbReference type="Proteomes" id="UP000188354">
    <property type="component" value="Chromosome LG14"/>
</dbReference>
<feature type="domain" description="PPIase FKBP-type" evidence="11">
    <location>
        <begin position="573"/>
        <end position="691"/>
    </location>
</feature>
<evidence type="ECO:0000256" key="3">
    <source>
        <dbReference type="ARBA" id="ARBA00022692"/>
    </source>
</evidence>
<keyword evidence="5 10" id="KW-1133">Transmembrane helix</keyword>
<name>A0A4P1QY36_LUPAN</name>
<feature type="transmembrane region" description="Helical" evidence="10">
    <location>
        <begin position="73"/>
        <end position="94"/>
    </location>
</feature>
<feature type="region of interest" description="Disordered" evidence="9">
    <location>
        <begin position="1"/>
        <end position="24"/>
    </location>
</feature>
<proteinExistence type="inferred from homology"/>
<feature type="transmembrane region" description="Helical" evidence="10">
    <location>
        <begin position="296"/>
        <end position="315"/>
    </location>
</feature>
<evidence type="ECO:0000256" key="6">
    <source>
        <dbReference type="ARBA" id="ARBA00023136"/>
    </source>
</evidence>
<dbReference type="Gene3D" id="3.10.50.40">
    <property type="match status" value="1"/>
</dbReference>
<evidence type="ECO:0000256" key="7">
    <source>
        <dbReference type="ARBA" id="ARBA00023265"/>
    </source>
</evidence>
<feature type="transmembrane region" description="Helical" evidence="10">
    <location>
        <begin position="419"/>
        <end position="444"/>
    </location>
</feature>
<evidence type="ECO:0000313" key="13">
    <source>
        <dbReference type="Proteomes" id="UP000188354"/>
    </source>
</evidence>
<dbReference type="STRING" id="3871.A0A4P1QY36"/>
<feature type="compositionally biased region" description="Gly residues" evidence="9">
    <location>
        <begin position="1"/>
        <end position="15"/>
    </location>
</feature>
<keyword evidence="6 10" id="KW-0472">Membrane</keyword>
<dbReference type="InterPro" id="IPR001179">
    <property type="entry name" value="PPIase_FKBP_dom"/>
</dbReference>
<dbReference type="SUPFAM" id="SSF54534">
    <property type="entry name" value="FKBP-like"/>
    <property type="match status" value="1"/>
</dbReference>
<dbReference type="InterPro" id="IPR046357">
    <property type="entry name" value="PPIase_dom_sf"/>
</dbReference>
<dbReference type="EMBL" id="CM007374">
    <property type="protein sequence ID" value="OIV97552.1"/>
    <property type="molecule type" value="Genomic_DNA"/>
</dbReference>
<evidence type="ECO:0000256" key="2">
    <source>
        <dbReference type="ARBA" id="ARBA00006574"/>
    </source>
</evidence>
<dbReference type="Pfam" id="PF00254">
    <property type="entry name" value="FKBP_C"/>
    <property type="match status" value="1"/>
</dbReference>
<dbReference type="Gramene" id="OIV97552">
    <property type="protein sequence ID" value="OIV97552"/>
    <property type="gene ID" value="TanjilG_12309"/>
</dbReference>
<feature type="region of interest" description="Disordered" evidence="9">
    <location>
        <begin position="113"/>
        <end position="133"/>
    </location>
</feature>
<dbReference type="Pfam" id="PF03094">
    <property type="entry name" value="Mlo"/>
    <property type="match status" value="1"/>
</dbReference>
<comment type="similarity">
    <text evidence="2">Belongs to the MLO family.</text>
</comment>
<evidence type="ECO:0000313" key="12">
    <source>
        <dbReference type="EMBL" id="OIV97552.1"/>
    </source>
</evidence>
<keyword evidence="7" id="KW-0568">Pathogenesis-related protein</keyword>
<evidence type="ECO:0000256" key="5">
    <source>
        <dbReference type="ARBA" id="ARBA00022989"/>
    </source>
</evidence>
<dbReference type="PROSITE" id="PS50059">
    <property type="entry name" value="FKBP_PPIASE"/>
    <property type="match status" value="1"/>
</dbReference>
<keyword evidence="4" id="KW-0611">Plant defense</keyword>
<dbReference type="PANTHER" id="PTHR31942:SF53">
    <property type="entry name" value="MLO-LIKE PROTEIN 5-RELATED"/>
    <property type="match status" value="1"/>
</dbReference>